<evidence type="ECO:0000313" key="2">
    <source>
        <dbReference type="Proteomes" id="UP001382904"/>
    </source>
</evidence>
<gene>
    <name evidence="1" type="ORF">WKI68_23990</name>
</gene>
<reference evidence="1 2" key="1">
    <citation type="submission" date="2024-03" db="EMBL/GenBank/DDBJ databases">
        <title>Novel Streptomyces species of biotechnological and ecological value are a feature of Machair soil.</title>
        <authorList>
            <person name="Prole J.R."/>
            <person name="Goodfellow M."/>
            <person name="Allenby N."/>
            <person name="Ward A.C."/>
        </authorList>
    </citation>
    <scope>NUCLEOTIDE SEQUENCE [LARGE SCALE GENOMIC DNA]</scope>
    <source>
        <strain evidence="1 2">MS1.HAVA.3</strain>
    </source>
</reference>
<evidence type="ECO:0000313" key="1">
    <source>
        <dbReference type="EMBL" id="MEJ8643606.1"/>
    </source>
</evidence>
<sequence>MSRGLTETYWSYGSPGVGRTVMATGASRKPGTAMYSKIAARAGLSGSVTVADSATEPSGIPSTACASDTVTCTGSASAVSSGVSSMGPSCTKLEQFRNT</sequence>
<accession>A0ABU8U6V5</accession>
<proteinExistence type="predicted"/>
<name>A0ABU8U6V5_9ACTN</name>
<protein>
    <submittedName>
        <fullName evidence="1">Uncharacterized protein</fullName>
    </submittedName>
</protein>
<comment type="caution">
    <text evidence="1">The sequence shown here is derived from an EMBL/GenBank/DDBJ whole genome shotgun (WGS) entry which is preliminary data.</text>
</comment>
<keyword evidence="2" id="KW-1185">Reference proteome</keyword>
<dbReference type="Proteomes" id="UP001382904">
    <property type="component" value="Unassembled WGS sequence"/>
</dbReference>
<dbReference type="EMBL" id="JBBKAM010000002">
    <property type="protein sequence ID" value="MEJ8643606.1"/>
    <property type="molecule type" value="Genomic_DNA"/>
</dbReference>
<organism evidence="1 2">
    <name type="scientific">Streptomyces caledonius</name>
    <dbReference type="NCBI Taxonomy" id="3134107"/>
    <lineage>
        <taxon>Bacteria</taxon>
        <taxon>Bacillati</taxon>
        <taxon>Actinomycetota</taxon>
        <taxon>Actinomycetes</taxon>
        <taxon>Kitasatosporales</taxon>
        <taxon>Streptomycetaceae</taxon>
        <taxon>Streptomyces</taxon>
    </lineage>
</organism>